<proteinExistence type="predicted"/>
<dbReference type="PANTHER" id="PTHR42927:SF1">
    <property type="entry name" value="HELICASE SUPERFAMILY 1 AND 2 DOMAIN-CONTAINING PROTEIN"/>
    <property type="match status" value="1"/>
</dbReference>
<dbReference type="STRING" id="411483.FAEPRAA2165_03340"/>
<dbReference type="Proteomes" id="UP000004619">
    <property type="component" value="Unassembled WGS sequence"/>
</dbReference>
<reference evidence="2" key="1">
    <citation type="submission" date="2009-08" db="EMBL/GenBank/DDBJ databases">
        <authorList>
            <person name="Weinstock G."/>
            <person name="Sodergren E."/>
            <person name="Clifton S."/>
            <person name="Fulton L."/>
            <person name="Fulton B."/>
            <person name="Courtney L."/>
            <person name="Fronick C."/>
            <person name="Harrison M."/>
            <person name="Strong C."/>
            <person name="Farmer C."/>
            <person name="Delahaunty K."/>
            <person name="Markovic C."/>
            <person name="Hall O."/>
            <person name="Minx P."/>
            <person name="Tomlinson C."/>
            <person name="Mitreva M."/>
            <person name="Nelson J."/>
            <person name="Hou S."/>
            <person name="Wollam A."/>
            <person name="Pepin K.H."/>
            <person name="Johnson M."/>
            <person name="Bhonagiri V."/>
            <person name="Nash W.E."/>
            <person name="Warren W."/>
            <person name="Chinwalla A."/>
            <person name="Mardis E.R."/>
            <person name="Wilson R.K."/>
        </authorList>
    </citation>
    <scope>NUCLEOTIDE SEQUENCE [LARGE SCALE GENOMIC DNA]</scope>
    <source>
        <strain evidence="2">A2-165</strain>
    </source>
</reference>
<dbReference type="InterPro" id="IPR027417">
    <property type="entry name" value="P-loop_NTPase"/>
</dbReference>
<dbReference type="EMBL" id="ACOP02000091">
    <property type="protein sequence ID" value="EEU95009.1"/>
    <property type="molecule type" value="Genomic_DNA"/>
</dbReference>
<gene>
    <name evidence="2" type="ORF">FAEPRAA2165_03340</name>
</gene>
<dbReference type="HOGENOM" id="CLU_038664_1_0_9"/>
<dbReference type="InterPro" id="IPR055180">
    <property type="entry name" value="HsdR_RecA-like_helicase_dom_2"/>
</dbReference>
<dbReference type="Pfam" id="PF22679">
    <property type="entry name" value="T1R_D3-like"/>
    <property type="match status" value="1"/>
</dbReference>
<organism evidence="2 3">
    <name type="scientific">Faecalibacterium duncaniae (strain DSM 17677 / JCM 31915 / A2-165)</name>
    <name type="common">Faecalibacterium prausnitzii</name>
    <dbReference type="NCBI Taxonomy" id="411483"/>
    <lineage>
        <taxon>Bacteria</taxon>
        <taxon>Bacillati</taxon>
        <taxon>Bacillota</taxon>
        <taxon>Clostridia</taxon>
        <taxon>Eubacteriales</taxon>
        <taxon>Oscillospiraceae</taxon>
        <taxon>Faecalibacterium</taxon>
    </lineage>
</organism>
<protein>
    <recommendedName>
        <fullName evidence="1">Restriction endonuclease type I HsdR second RecA-like helicase domain-containing protein</fullName>
    </recommendedName>
</protein>
<comment type="caution">
    <text evidence="2">The sequence shown here is derived from an EMBL/GenBank/DDBJ whole genome shotgun (WGS) entry which is preliminary data.</text>
</comment>
<evidence type="ECO:0000259" key="1">
    <source>
        <dbReference type="Pfam" id="PF22679"/>
    </source>
</evidence>
<sequence length="383" mass="43830">MQILAAFSGAVPDGGVEYTEPSLNVRADGSHIAESQTKKEFHNNFNVLIVAEKYQTGFDEPLLHTMIVDKKLKGVKAVQTLSRLNRTCPGKTDTFVLDFVNKAEDIREAFQPFYQETFLEQEVNTDLIYKTQKELRSFAVYSDADVEAFAKEYFRSTKQDKNAVGRMSSVLKPVADRYNQKTQAERYQFRRLLRSLVKWYGYVSQVARMFDEELHKENVFCAYLLKLLPPDEVSPLDLEGKLQLEYYKLQKTFAGAIELEHAKGVYEPVTQKGALGHDPKEPLDEIILKINEKFKGEFTNADRVLLTALHDRLLADPKLAKLARSSDPQIFTESIFPKAFDTAAQDSYLEAQDTFSSLFEDTSKYKAIMSALAEWLYGEFRKK</sequence>
<accession>C7HAM5</accession>
<dbReference type="PANTHER" id="PTHR42927">
    <property type="entry name" value="HELICASE SUPERFAMILY 1 AND 2 DOMAIN-CONTAINING PROTEIN"/>
    <property type="match status" value="1"/>
</dbReference>
<keyword evidence="3" id="KW-1185">Reference proteome</keyword>
<name>C7HAM5_FAED2</name>
<dbReference type="PATRIC" id="fig|411483.3.peg.2633"/>
<evidence type="ECO:0000313" key="2">
    <source>
        <dbReference type="EMBL" id="EEU95009.1"/>
    </source>
</evidence>
<evidence type="ECO:0000313" key="3">
    <source>
        <dbReference type="Proteomes" id="UP000004619"/>
    </source>
</evidence>
<feature type="domain" description="Restriction endonuclease type I HsdR second RecA-like helicase" evidence="1">
    <location>
        <begin position="36"/>
        <end position="89"/>
    </location>
</feature>
<dbReference type="eggNOG" id="COG0610">
    <property type="taxonomic scope" value="Bacteria"/>
</dbReference>
<dbReference type="AlphaFoldDB" id="C7HAM5"/>
<dbReference type="Gene3D" id="3.40.50.300">
    <property type="entry name" value="P-loop containing nucleotide triphosphate hydrolases"/>
    <property type="match status" value="1"/>
</dbReference>